<dbReference type="InterPro" id="IPR000719">
    <property type="entry name" value="Prot_kinase_dom"/>
</dbReference>
<feature type="region of interest" description="Disordered" evidence="9">
    <location>
        <begin position="277"/>
        <end position="300"/>
    </location>
</feature>
<dbReference type="PROSITE" id="PS50011">
    <property type="entry name" value="PROTEIN_KINASE_DOM"/>
    <property type="match status" value="1"/>
</dbReference>
<accession>A0A365H8Q3</accession>
<name>A0A365H8Q3_9ACTN</name>
<feature type="compositionally biased region" description="Pro residues" evidence="9">
    <location>
        <begin position="344"/>
        <end position="355"/>
    </location>
</feature>
<dbReference type="InterPro" id="IPR008271">
    <property type="entry name" value="Ser/Thr_kinase_AS"/>
</dbReference>
<comment type="catalytic activity">
    <reaction evidence="7">
        <text>L-threonyl-[protein] + ATP = O-phospho-L-threonyl-[protein] + ADP + H(+)</text>
        <dbReference type="Rhea" id="RHEA:46608"/>
        <dbReference type="Rhea" id="RHEA-COMP:11060"/>
        <dbReference type="Rhea" id="RHEA-COMP:11605"/>
        <dbReference type="ChEBI" id="CHEBI:15378"/>
        <dbReference type="ChEBI" id="CHEBI:30013"/>
        <dbReference type="ChEBI" id="CHEBI:30616"/>
        <dbReference type="ChEBI" id="CHEBI:61977"/>
        <dbReference type="ChEBI" id="CHEBI:456216"/>
        <dbReference type="EC" id="2.7.11.1"/>
    </reaction>
</comment>
<dbReference type="PANTHER" id="PTHR43289:SF6">
    <property type="entry name" value="SERINE_THREONINE-PROTEIN KINASE NEKL-3"/>
    <property type="match status" value="1"/>
</dbReference>
<dbReference type="AlphaFoldDB" id="A0A365H8Q3"/>
<evidence type="ECO:0000256" key="2">
    <source>
        <dbReference type="ARBA" id="ARBA00022527"/>
    </source>
</evidence>
<feature type="compositionally biased region" description="Low complexity" evidence="9">
    <location>
        <begin position="381"/>
        <end position="392"/>
    </location>
</feature>
<dbReference type="PROSITE" id="PS00108">
    <property type="entry name" value="PROTEIN_KINASE_ST"/>
    <property type="match status" value="1"/>
</dbReference>
<dbReference type="InterPro" id="IPR011009">
    <property type="entry name" value="Kinase-like_dom_sf"/>
</dbReference>
<reference evidence="12 13" key="1">
    <citation type="submission" date="2018-06" db="EMBL/GenBank/DDBJ databases">
        <title>Actinomadura craniellae sp. nov. isolated from marine sponge Craniella sp.</title>
        <authorList>
            <person name="Li L."/>
            <person name="Xu Q.H."/>
            <person name="Lin H.W."/>
            <person name="Lu Y.H."/>
        </authorList>
    </citation>
    <scope>NUCLEOTIDE SEQUENCE [LARGE SCALE GENOMIC DNA]</scope>
    <source>
        <strain evidence="12 13">LHW63021</strain>
    </source>
</reference>
<dbReference type="OrthoDB" id="9762169at2"/>
<keyword evidence="4" id="KW-0547">Nucleotide-binding</keyword>
<keyword evidence="3" id="KW-0808">Transferase</keyword>
<keyword evidence="2 12" id="KW-0723">Serine/threonine-protein kinase</keyword>
<sequence>MSAVVLNDRYRLDDRLATGGMGEVWRATDTLLDRIVAVKLLRQEYVSDAAALARFQAEARFAAAVQHGGIAQIYDYGEHEDRAYLVMELVPGEPLSKILRRIERLDAQATLDLMAQVARALHVAHEANIVHRDIKPANLMITEGEQVKITDFGIARGLEVSGVTQTGMVMGTAHYVAPEQASGQPVGPATDLYALGVVAYECLAGHPPFQGDTAVAIALQHVREPPPELPEIVPEPVRDLIRALLAKEPDDRPADAREVAERAYLIRESLALGDDTINLDLGRGTDTLPSESEEESGQRRSALMYTSVAVGILLLGLIVIGSLWRGPATAGLMNEDDGRGRPLPADPAQPDPSVGPVPSGGVPQPTPPTTSRNPYGGATTSPSPSASPSRKPNSPPTPTDPRPPDPPSSPPNSEPPQSPDPDPSPSDDPGAGANTFQE</sequence>
<feature type="compositionally biased region" description="Pro residues" evidence="9">
    <location>
        <begin position="393"/>
        <end position="426"/>
    </location>
</feature>
<dbReference type="FunFam" id="3.30.200.20:FF:000035">
    <property type="entry name" value="Serine/threonine protein kinase Stk1"/>
    <property type="match status" value="1"/>
</dbReference>
<keyword evidence="6" id="KW-0067">ATP-binding</keyword>
<keyword evidence="10" id="KW-1133">Transmembrane helix</keyword>
<proteinExistence type="predicted"/>
<dbReference type="EC" id="2.7.11.1" evidence="1"/>
<protein>
    <recommendedName>
        <fullName evidence="1">non-specific serine/threonine protein kinase</fullName>
        <ecNumber evidence="1">2.7.11.1</ecNumber>
    </recommendedName>
</protein>
<dbReference type="SMART" id="SM00220">
    <property type="entry name" value="S_TKc"/>
    <property type="match status" value="1"/>
</dbReference>
<dbReference type="EMBL" id="QLYX01000005">
    <property type="protein sequence ID" value="RAY14643.1"/>
    <property type="molecule type" value="Genomic_DNA"/>
</dbReference>
<feature type="region of interest" description="Disordered" evidence="9">
    <location>
        <begin position="334"/>
        <end position="438"/>
    </location>
</feature>
<dbReference type="FunFam" id="1.10.510.10:FF:000021">
    <property type="entry name" value="Serine/threonine protein kinase"/>
    <property type="match status" value="1"/>
</dbReference>
<organism evidence="12 13">
    <name type="scientific">Actinomadura craniellae</name>
    <dbReference type="NCBI Taxonomy" id="2231787"/>
    <lineage>
        <taxon>Bacteria</taxon>
        <taxon>Bacillati</taxon>
        <taxon>Actinomycetota</taxon>
        <taxon>Actinomycetes</taxon>
        <taxon>Streptosporangiales</taxon>
        <taxon>Thermomonosporaceae</taxon>
        <taxon>Actinomadura</taxon>
    </lineage>
</organism>
<dbReference type="PANTHER" id="PTHR43289">
    <property type="entry name" value="MITOGEN-ACTIVATED PROTEIN KINASE KINASE KINASE 20-RELATED"/>
    <property type="match status" value="1"/>
</dbReference>
<dbReference type="GO" id="GO:0045717">
    <property type="term" value="P:negative regulation of fatty acid biosynthetic process"/>
    <property type="evidence" value="ECO:0007669"/>
    <property type="project" value="UniProtKB-ARBA"/>
</dbReference>
<dbReference type="Gene3D" id="1.10.510.10">
    <property type="entry name" value="Transferase(Phosphotransferase) domain 1"/>
    <property type="match status" value="1"/>
</dbReference>
<dbReference type="Pfam" id="PF00069">
    <property type="entry name" value="Pkinase"/>
    <property type="match status" value="1"/>
</dbReference>
<keyword evidence="5 12" id="KW-0418">Kinase</keyword>
<dbReference type="RefSeq" id="WP_111866730.1">
    <property type="nucleotide sequence ID" value="NZ_QLYX01000005.1"/>
</dbReference>
<evidence type="ECO:0000259" key="11">
    <source>
        <dbReference type="PROSITE" id="PS50011"/>
    </source>
</evidence>
<keyword evidence="10" id="KW-0472">Membrane</keyword>
<evidence type="ECO:0000313" key="12">
    <source>
        <dbReference type="EMBL" id="RAY14643.1"/>
    </source>
</evidence>
<comment type="catalytic activity">
    <reaction evidence="8">
        <text>L-seryl-[protein] + ATP = O-phospho-L-seryl-[protein] + ADP + H(+)</text>
        <dbReference type="Rhea" id="RHEA:17989"/>
        <dbReference type="Rhea" id="RHEA-COMP:9863"/>
        <dbReference type="Rhea" id="RHEA-COMP:11604"/>
        <dbReference type="ChEBI" id="CHEBI:15378"/>
        <dbReference type="ChEBI" id="CHEBI:29999"/>
        <dbReference type="ChEBI" id="CHEBI:30616"/>
        <dbReference type="ChEBI" id="CHEBI:83421"/>
        <dbReference type="ChEBI" id="CHEBI:456216"/>
        <dbReference type="EC" id="2.7.11.1"/>
    </reaction>
</comment>
<evidence type="ECO:0000256" key="3">
    <source>
        <dbReference type="ARBA" id="ARBA00022679"/>
    </source>
</evidence>
<evidence type="ECO:0000256" key="4">
    <source>
        <dbReference type="ARBA" id="ARBA00022741"/>
    </source>
</evidence>
<dbReference type="GO" id="GO:0004674">
    <property type="term" value="F:protein serine/threonine kinase activity"/>
    <property type="evidence" value="ECO:0007669"/>
    <property type="project" value="UniProtKB-KW"/>
</dbReference>
<dbReference type="Proteomes" id="UP000251891">
    <property type="component" value="Unassembled WGS sequence"/>
</dbReference>
<evidence type="ECO:0000256" key="6">
    <source>
        <dbReference type="ARBA" id="ARBA00022840"/>
    </source>
</evidence>
<evidence type="ECO:0000256" key="7">
    <source>
        <dbReference type="ARBA" id="ARBA00047899"/>
    </source>
</evidence>
<evidence type="ECO:0000313" key="13">
    <source>
        <dbReference type="Proteomes" id="UP000251891"/>
    </source>
</evidence>
<dbReference type="Gene3D" id="3.30.200.20">
    <property type="entry name" value="Phosphorylase Kinase, domain 1"/>
    <property type="match status" value="1"/>
</dbReference>
<evidence type="ECO:0000256" key="5">
    <source>
        <dbReference type="ARBA" id="ARBA00022777"/>
    </source>
</evidence>
<keyword evidence="10" id="KW-0812">Transmembrane</keyword>
<evidence type="ECO:0000256" key="1">
    <source>
        <dbReference type="ARBA" id="ARBA00012513"/>
    </source>
</evidence>
<feature type="domain" description="Protein kinase" evidence="11">
    <location>
        <begin position="10"/>
        <end position="265"/>
    </location>
</feature>
<dbReference type="SUPFAM" id="SSF56112">
    <property type="entry name" value="Protein kinase-like (PK-like)"/>
    <property type="match status" value="1"/>
</dbReference>
<evidence type="ECO:0000256" key="9">
    <source>
        <dbReference type="SAM" id="MobiDB-lite"/>
    </source>
</evidence>
<evidence type="ECO:0000256" key="10">
    <source>
        <dbReference type="SAM" id="Phobius"/>
    </source>
</evidence>
<dbReference type="GO" id="GO:0005524">
    <property type="term" value="F:ATP binding"/>
    <property type="evidence" value="ECO:0007669"/>
    <property type="project" value="UniProtKB-KW"/>
</dbReference>
<comment type="caution">
    <text evidence="12">The sequence shown here is derived from an EMBL/GenBank/DDBJ whole genome shotgun (WGS) entry which is preliminary data.</text>
</comment>
<evidence type="ECO:0000256" key="8">
    <source>
        <dbReference type="ARBA" id="ARBA00048679"/>
    </source>
</evidence>
<feature type="transmembrane region" description="Helical" evidence="10">
    <location>
        <begin position="302"/>
        <end position="324"/>
    </location>
</feature>
<dbReference type="CDD" id="cd14014">
    <property type="entry name" value="STKc_PknB_like"/>
    <property type="match status" value="1"/>
</dbReference>
<keyword evidence="13" id="KW-1185">Reference proteome</keyword>
<gene>
    <name evidence="12" type="ORF">DPM19_12845</name>
</gene>